<evidence type="ECO:0000256" key="1">
    <source>
        <dbReference type="SAM" id="SignalP"/>
    </source>
</evidence>
<dbReference type="Gene3D" id="2.60.260.40">
    <property type="entry name" value="q5lls5 like domains"/>
    <property type="match status" value="1"/>
</dbReference>
<reference evidence="3 4" key="1">
    <citation type="submission" date="2022-07" db="EMBL/GenBank/DDBJ databases">
        <title>Genome-wide signatures of adaptation to extreme environments.</title>
        <authorList>
            <person name="Cho C.H."/>
            <person name="Yoon H.S."/>
        </authorList>
    </citation>
    <scope>NUCLEOTIDE SEQUENCE [LARGE SCALE GENOMIC DNA]</scope>
    <source>
        <strain evidence="3 4">DBV 063 E5</strain>
    </source>
</reference>
<evidence type="ECO:0000313" key="3">
    <source>
        <dbReference type="EMBL" id="KAK4535139.1"/>
    </source>
</evidence>
<evidence type="ECO:0000259" key="2">
    <source>
        <dbReference type="Pfam" id="PF10276"/>
    </source>
</evidence>
<dbReference type="Pfam" id="PF10276">
    <property type="entry name" value="zf-CHCC"/>
    <property type="match status" value="1"/>
</dbReference>
<evidence type="ECO:0000313" key="4">
    <source>
        <dbReference type="Proteomes" id="UP001301350"/>
    </source>
</evidence>
<dbReference type="Proteomes" id="UP001301350">
    <property type="component" value="Unassembled WGS sequence"/>
</dbReference>
<keyword evidence="1" id="KW-0732">Signal</keyword>
<keyword evidence="4" id="KW-1185">Reference proteome</keyword>
<dbReference type="AlphaFoldDB" id="A0AAV9IS60"/>
<accession>A0AAV9IS60</accession>
<dbReference type="EMBL" id="JANCYW010000004">
    <property type="protein sequence ID" value="KAK4535139.1"/>
    <property type="molecule type" value="Genomic_DNA"/>
</dbReference>
<dbReference type="InterPro" id="IPR019401">
    <property type="entry name" value="Znf_CHCC"/>
</dbReference>
<comment type="caution">
    <text evidence="3">The sequence shown here is derived from an EMBL/GenBank/DDBJ whole genome shotgun (WGS) entry which is preliminary data.</text>
</comment>
<feature type="signal peptide" evidence="1">
    <location>
        <begin position="1"/>
        <end position="18"/>
    </location>
</feature>
<protein>
    <recommendedName>
        <fullName evidence="2">Zinc finger CHCC-type domain-containing protein</fullName>
    </recommendedName>
</protein>
<gene>
    <name evidence="3" type="ORF">CDCA_CDCA04G1164</name>
</gene>
<feature type="chain" id="PRO_5043597458" description="Zinc finger CHCC-type domain-containing protein" evidence="1">
    <location>
        <begin position="19"/>
        <end position="147"/>
    </location>
</feature>
<proteinExistence type="predicted"/>
<organism evidence="3 4">
    <name type="scientific">Cyanidium caldarium</name>
    <name type="common">Red alga</name>
    <dbReference type="NCBI Taxonomy" id="2771"/>
    <lineage>
        <taxon>Eukaryota</taxon>
        <taxon>Rhodophyta</taxon>
        <taxon>Bangiophyceae</taxon>
        <taxon>Cyanidiales</taxon>
        <taxon>Cyanidiaceae</taxon>
        <taxon>Cyanidium</taxon>
    </lineage>
</organism>
<feature type="domain" description="Zinc finger CHCC-type" evidence="2">
    <location>
        <begin position="94"/>
        <end position="132"/>
    </location>
</feature>
<name>A0AAV9IS60_CYACA</name>
<sequence length="147" mass="16064">MRWWRWALGWSGVRRAPAAVLRGRVGSRAGPAPGGTCSASSVRAWASAAADRKRLYYPAGTIPPETRLEEVRAKWHSDAMERIGQVPPIVVDREVIACDGGPSLDMGHPIEYIRVEEGDPEPSVCKYCGLRYIHRKAPSRADTPSGG</sequence>